<dbReference type="InterPro" id="IPR013106">
    <property type="entry name" value="Ig_V-set"/>
</dbReference>
<dbReference type="Pfam" id="PF07686">
    <property type="entry name" value="V-set"/>
    <property type="match status" value="1"/>
</dbReference>
<dbReference type="GO" id="GO:0046814">
    <property type="term" value="P:coreceptor-mediated virion attachment to host cell"/>
    <property type="evidence" value="ECO:0007669"/>
    <property type="project" value="TreeGrafter"/>
</dbReference>
<dbReference type="InterPro" id="IPR013162">
    <property type="entry name" value="CD80_C2-set"/>
</dbReference>
<feature type="domain" description="Ig-like" evidence="8">
    <location>
        <begin position="285"/>
        <end position="369"/>
    </location>
</feature>
<dbReference type="GO" id="GO:0043296">
    <property type="term" value="C:apical junction complex"/>
    <property type="evidence" value="ECO:0007669"/>
    <property type="project" value="TreeGrafter"/>
</dbReference>
<dbReference type="InterPro" id="IPR013783">
    <property type="entry name" value="Ig-like_fold"/>
</dbReference>
<gene>
    <name evidence="10" type="primary">Pvr</name>
</gene>
<dbReference type="CTD" id="5817"/>
<evidence type="ECO:0000313" key="10">
    <source>
        <dbReference type="RefSeq" id="XP_012888106.1"/>
    </source>
</evidence>
<comment type="subcellular location">
    <subcellularLocation>
        <location evidence="1">Membrane</location>
        <topology evidence="1">Single-pass type I membrane protein</topology>
    </subcellularLocation>
</comment>
<feature type="transmembrane region" description="Helical" evidence="7">
    <location>
        <begin position="382"/>
        <end position="403"/>
    </location>
</feature>
<organism evidence="9 10">
    <name type="scientific">Dipodomys ordii</name>
    <name type="common">Ord's kangaroo rat</name>
    <dbReference type="NCBI Taxonomy" id="10020"/>
    <lineage>
        <taxon>Eukaryota</taxon>
        <taxon>Metazoa</taxon>
        <taxon>Chordata</taxon>
        <taxon>Craniata</taxon>
        <taxon>Vertebrata</taxon>
        <taxon>Euteleostomi</taxon>
        <taxon>Mammalia</taxon>
        <taxon>Eutheria</taxon>
        <taxon>Euarchontoglires</taxon>
        <taxon>Glires</taxon>
        <taxon>Rodentia</taxon>
        <taxon>Castorimorpha</taxon>
        <taxon>Heteromyidae</taxon>
        <taxon>Dipodomyinae</taxon>
        <taxon>Dipodomys</taxon>
    </lineage>
</organism>
<feature type="region of interest" description="Disordered" evidence="6">
    <location>
        <begin position="1"/>
        <end position="37"/>
    </location>
</feature>
<evidence type="ECO:0000256" key="1">
    <source>
        <dbReference type="ARBA" id="ARBA00004479"/>
    </source>
</evidence>
<dbReference type="GO" id="GO:0001675">
    <property type="term" value="P:acrosome assembly"/>
    <property type="evidence" value="ECO:0007669"/>
    <property type="project" value="TreeGrafter"/>
</dbReference>
<evidence type="ECO:0000256" key="3">
    <source>
        <dbReference type="ARBA" id="ARBA00022989"/>
    </source>
</evidence>
<dbReference type="PANTHER" id="PTHR47387">
    <property type="entry name" value="NECTIN-2"/>
    <property type="match status" value="1"/>
</dbReference>
<keyword evidence="10" id="KW-0675">Receptor</keyword>
<dbReference type="RefSeq" id="XP_012888106.1">
    <property type="nucleotide sequence ID" value="XM_013032652.1"/>
</dbReference>
<feature type="compositionally biased region" description="Basic and acidic residues" evidence="6">
    <location>
        <begin position="1"/>
        <end position="22"/>
    </location>
</feature>
<dbReference type="InterPro" id="IPR003599">
    <property type="entry name" value="Ig_sub"/>
</dbReference>
<keyword evidence="9" id="KW-1185">Reference proteome</keyword>
<keyword evidence="3 7" id="KW-1133">Transmembrane helix</keyword>
<dbReference type="InterPro" id="IPR036179">
    <property type="entry name" value="Ig-like_dom_sf"/>
</dbReference>
<keyword evidence="2 7" id="KW-0812">Transmembrane</keyword>
<name>A0A1S3GH24_DIPOR</name>
<dbReference type="GO" id="GO:0005886">
    <property type="term" value="C:plasma membrane"/>
    <property type="evidence" value="ECO:0007669"/>
    <property type="project" value="TreeGrafter"/>
</dbReference>
<dbReference type="SMART" id="SM00409">
    <property type="entry name" value="IG"/>
    <property type="match status" value="2"/>
</dbReference>
<evidence type="ECO:0000256" key="6">
    <source>
        <dbReference type="SAM" id="MobiDB-lite"/>
    </source>
</evidence>
<dbReference type="InterPro" id="IPR052659">
    <property type="entry name" value="Nectin/PVR"/>
</dbReference>
<dbReference type="PROSITE" id="PS50835">
    <property type="entry name" value="IG_LIKE"/>
    <property type="match status" value="2"/>
</dbReference>
<dbReference type="GO" id="GO:0050862">
    <property type="term" value="P:positive regulation of T cell receptor signaling pathway"/>
    <property type="evidence" value="ECO:0007669"/>
    <property type="project" value="TreeGrafter"/>
</dbReference>
<dbReference type="PANTHER" id="PTHR47387:SF2">
    <property type="entry name" value="PVR CELL ADHESION MOLECULE"/>
    <property type="match status" value="1"/>
</dbReference>
<dbReference type="Proteomes" id="UP000081671">
    <property type="component" value="Unplaced"/>
</dbReference>
<dbReference type="Pfam" id="PF08205">
    <property type="entry name" value="C2-set_2"/>
    <property type="match status" value="1"/>
</dbReference>
<evidence type="ECO:0000256" key="4">
    <source>
        <dbReference type="ARBA" id="ARBA00023136"/>
    </source>
</evidence>
<dbReference type="GO" id="GO:0033005">
    <property type="term" value="P:positive regulation of mast cell activation"/>
    <property type="evidence" value="ECO:0007669"/>
    <property type="project" value="TreeGrafter"/>
</dbReference>
<evidence type="ECO:0000256" key="5">
    <source>
        <dbReference type="ARBA" id="ARBA00023157"/>
    </source>
</evidence>
<feature type="domain" description="Ig-like" evidence="8">
    <location>
        <begin position="64"/>
        <end position="160"/>
    </location>
</feature>
<dbReference type="GO" id="GO:0002891">
    <property type="term" value="P:positive regulation of immunoglobulin mediated immune response"/>
    <property type="evidence" value="ECO:0007669"/>
    <property type="project" value="TreeGrafter"/>
</dbReference>
<dbReference type="GeneID" id="105998052"/>
<keyword evidence="5" id="KW-1015">Disulfide bond</keyword>
<dbReference type="SUPFAM" id="SSF48726">
    <property type="entry name" value="Immunoglobulin"/>
    <property type="match status" value="3"/>
</dbReference>
<dbReference type="OrthoDB" id="6413693at2759"/>
<reference evidence="10" key="1">
    <citation type="submission" date="2025-08" db="UniProtKB">
        <authorList>
            <consortium name="RefSeq"/>
        </authorList>
    </citation>
    <scope>IDENTIFICATION</scope>
    <source>
        <tissue evidence="10">Kidney</tissue>
    </source>
</reference>
<dbReference type="KEGG" id="dord:105998052"/>
<sequence length="452" mass="48515">MEKYDSEREKYYFEKEKSERGSRGRHRRLGERLPSAGAPADCGPSRALLLLLLTLLALPAAGTPMVGIEVPTQVDGFLDESVNLSCQLQTLPGVSIQMSQITWMKQGEERSLAVFHPTRGPHYQDPGRMKFLAVGQGTKLPDASLELSALQIDDEANYTCHYATYPTGSSKGTTWLRVLAQPQSSAVALNAVQPPTALSVPAPVAHCEAADGHPPARLSWSAHLPGVANTTQGPGSRPGTVSVVSVFSAVPSRQAHGQVVTCVVQHQTWAEPLRLPVHLSVLYPPEVSIVGYDHNWYVGRRDVTLSCDIQSNPVHTHFNWTTTLGTLPSSAQVQGTLLRIAMVDEAINTTFICNATNAMGTGQGEVTIVLTERPLASISPGAIVGVVLVVLGVIVGIVLIFVCRHLHGRNQLNSSTNGNVVYSSVRKEDVPLKDTAASNGDCITSPDSHHVD</sequence>
<dbReference type="InParanoid" id="A0A1S3GH24"/>
<dbReference type="GO" id="GO:0005925">
    <property type="term" value="C:focal adhesion"/>
    <property type="evidence" value="ECO:0007669"/>
    <property type="project" value="TreeGrafter"/>
</dbReference>
<accession>A0A1S3GH24</accession>
<proteinExistence type="predicted"/>
<evidence type="ECO:0000256" key="7">
    <source>
        <dbReference type="SAM" id="Phobius"/>
    </source>
</evidence>
<dbReference type="GO" id="GO:0002860">
    <property type="term" value="P:positive regulation of natural killer cell mediated cytotoxicity directed against tumor cell target"/>
    <property type="evidence" value="ECO:0007669"/>
    <property type="project" value="TreeGrafter"/>
</dbReference>
<dbReference type="Gene3D" id="2.60.40.10">
    <property type="entry name" value="Immunoglobulins"/>
    <property type="match status" value="3"/>
</dbReference>
<keyword evidence="4 7" id="KW-0472">Membrane</keyword>
<dbReference type="GO" id="GO:0007156">
    <property type="term" value="P:homophilic cell adhesion via plasma membrane adhesion molecules"/>
    <property type="evidence" value="ECO:0007669"/>
    <property type="project" value="TreeGrafter"/>
</dbReference>
<dbReference type="InterPro" id="IPR007110">
    <property type="entry name" value="Ig-like_dom"/>
</dbReference>
<evidence type="ECO:0000313" key="9">
    <source>
        <dbReference type="Proteomes" id="UP000081671"/>
    </source>
</evidence>
<dbReference type="GO" id="GO:0050839">
    <property type="term" value="F:cell adhesion molecule binding"/>
    <property type="evidence" value="ECO:0007669"/>
    <property type="project" value="TreeGrafter"/>
</dbReference>
<evidence type="ECO:0000256" key="2">
    <source>
        <dbReference type="ARBA" id="ARBA00022692"/>
    </source>
</evidence>
<protein>
    <submittedName>
        <fullName evidence="10">Poliovirus receptor</fullName>
    </submittedName>
</protein>
<dbReference type="AlphaFoldDB" id="A0A1S3GH24"/>
<evidence type="ECO:0000259" key="8">
    <source>
        <dbReference type="PROSITE" id="PS50835"/>
    </source>
</evidence>